<dbReference type="AlphaFoldDB" id="A0AAD4EW91"/>
<keyword evidence="3" id="KW-1185">Reference proteome</keyword>
<protein>
    <submittedName>
        <fullName evidence="2">Uncharacterized protein</fullName>
    </submittedName>
</protein>
<reference evidence="2" key="1">
    <citation type="submission" date="2023-02" db="EMBL/GenBank/DDBJ databases">
        <authorList>
            <person name="Palmer J.M."/>
        </authorList>
    </citation>
    <scope>NUCLEOTIDE SEQUENCE</scope>
    <source>
        <strain evidence="2">FW57</strain>
    </source>
</reference>
<evidence type="ECO:0000313" key="3">
    <source>
        <dbReference type="Proteomes" id="UP001197093"/>
    </source>
</evidence>
<dbReference type="Proteomes" id="UP001197093">
    <property type="component" value="Unassembled WGS sequence"/>
</dbReference>
<feature type="region of interest" description="Disordered" evidence="1">
    <location>
        <begin position="58"/>
        <end position="81"/>
    </location>
</feature>
<organism evidence="2 3">
    <name type="scientific">Staphylotrichum longicolle</name>
    <dbReference type="NCBI Taxonomy" id="669026"/>
    <lineage>
        <taxon>Eukaryota</taxon>
        <taxon>Fungi</taxon>
        <taxon>Dikarya</taxon>
        <taxon>Ascomycota</taxon>
        <taxon>Pezizomycotina</taxon>
        <taxon>Sordariomycetes</taxon>
        <taxon>Sordariomycetidae</taxon>
        <taxon>Sordariales</taxon>
        <taxon>Chaetomiaceae</taxon>
        <taxon>Staphylotrichum</taxon>
    </lineage>
</organism>
<evidence type="ECO:0000313" key="2">
    <source>
        <dbReference type="EMBL" id="KAG7288501.1"/>
    </source>
</evidence>
<gene>
    <name evidence="2" type="ORF">NEMBOFW57_004854</name>
</gene>
<proteinExistence type="predicted"/>
<evidence type="ECO:0000256" key="1">
    <source>
        <dbReference type="SAM" id="MobiDB-lite"/>
    </source>
</evidence>
<accession>A0AAD4EW91</accession>
<sequence length="81" mass="9322">MYDDILEHNPFRPSRTWSTVPTTDDWVDETVESLALSRSTSQQQQQQQQQQNWTVLQESPLIRSRDTTASGALLPHVGVRK</sequence>
<dbReference type="EMBL" id="JAHCVI010000002">
    <property type="protein sequence ID" value="KAG7288501.1"/>
    <property type="molecule type" value="Genomic_DNA"/>
</dbReference>
<comment type="caution">
    <text evidence="2">The sequence shown here is derived from an EMBL/GenBank/DDBJ whole genome shotgun (WGS) entry which is preliminary data.</text>
</comment>
<name>A0AAD4EW91_9PEZI</name>